<dbReference type="GO" id="GO:0003677">
    <property type="term" value="F:DNA binding"/>
    <property type="evidence" value="ECO:0007669"/>
    <property type="project" value="InterPro"/>
</dbReference>
<feature type="compositionally biased region" description="Polar residues" evidence="1">
    <location>
        <begin position="1"/>
        <end position="10"/>
    </location>
</feature>
<feature type="compositionally biased region" description="Basic and acidic residues" evidence="1">
    <location>
        <begin position="12"/>
        <end position="28"/>
    </location>
</feature>
<comment type="caution">
    <text evidence="2">The sequence shown here is derived from an EMBL/GenBank/DDBJ whole genome shotgun (WGS) entry which is preliminary data.</text>
</comment>
<dbReference type="InterPro" id="IPR018330">
    <property type="entry name" value="RecT_fam"/>
</dbReference>
<reference evidence="2 3" key="1">
    <citation type="journal article" date="2016" name="Front. Microbiol.">
        <title>Comprehensive Phylogenetic Analysis of Bovine Non-aureus Staphylococci Species Based on Whole-Genome Sequencing.</title>
        <authorList>
            <person name="Naushad S."/>
            <person name="Barkema H.W."/>
            <person name="Luby C."/>
            <person name="Condas L.A."/>
            <person name="Nobrega D.B."/>
            <person name="Carson D.A."/>
            <person name="De Buck J."/>
        </authorList>
    </citation>
    <scope>NUCLEOTIDE SEQUENCE [LARGE SCALE GENOMIC DNA]</scope>
    <source>
        <strain evidence="2 3">SNUC 5336</strain>
    </source>
</reference>
<feature type="region of interest" description="Disordered" evidence="1">
    <location>
        <begin position="1"/>
        <end position="35"/>
    </location>
</feature>
<dbReference type="InterPro" id="IPR004590">
    <property type="entry name" value="ssDNA_annealing_RecT"/>
</dbReference>
<organism evidence="2 3">
    <name type="scientific">Staphylococcus hominis</name>
    <dbReference type="NCBI Taxonomy" id="1290"/>
    <lineage>
        <taxon>Bacteria</taxon>
        <taxon>Bacillati</taxon>
        <taxon>Bacillota</taxon>
        <taxon>Bacilli</taxon>
        <taxon>Bacillales</taxon>
        <taxon>Staphylococcaceae</taxon>
        <taxon>Staphylococcus</taxon>
    </lineage>
</organism>
<dbReference type="GO" id="GO:0006259">
    <property type="term" value="P:DNA metabolic process"/>
    <property type="evidence" value="ECO:0007669"/>
    <property type="project" value="InterPro"/>
</dbReference>
<name>A0A974QN74_STAHO</name>
<proteinExistence type="predicted"/>
<dbReference type="Proteomes" id="UP000241540">
    <property type="component" value="Unassembled WGS sequence"/>
</dbReference>
<evidence type="ECO:0000313" key="3">
    <source>
        <dbReference type="Proteomes" id="UP000241540"/>
    </source>
</evidence>
<sequence>MATANDFKNQVTKKESDNTKESSNKKTELATTSPRQVAQNYLEKMKPEIAKALPAHMSHERMTRIALSAVNSNPQLTEVILNNPTSFLGALMQSAQLGLEPNTNLGHAYLIPYNFKGKKIVNLQLGYMGLLELAHRSGLYKKIFAMPVFKDDFFEYQYGTNEKLNHIPAQVQNGDAVGYYAFYQLTNGGVHFVYWSRQKMERHKDLYTRKGSVWNTNFDAMALKTVIKDVLKYAPKSVEMSSAVQSDNSNFEFSEDSSTVIDVTDYETEDNK</sequence>
<dbReference type="NCBIfam" id="TIGR00616">
    <property type="entry name" value="rect"/>
    <property type="match status" value="1"/>
</dbReference>
<dbReference type="RefSeq" id="WP_107640165.1">
    <property type="nucleotide sequence ID" value="NZ_PZHX01000010.1"/>
</dbReference>
<dbReference type="EMBL" id="PZHX01000010">
    <property type="protein sequence ID" value="PTK30788.1"/>
    <property type="molecule type" value="Genomic_DNA"/>
</dbReference>
<dbReference type="AlphaFoldDB" id="A0A974QN74"/>
<protein>
    <submittedName>
        <fullName evidence="2">Recombinase RecT</fullName>
    </submittedName>
</protein>
<gene>
    <name evidence="2" type="ORF">BUZ51_06110</name>
</gene>
<evidence type="ECO:0000313" key="2">
    <source>
        <dbReference type="EMBL" id="PTK30788.1"/>
    </source>
</evidence>
<dbReference type="Pfam" id="PF03837">
    <property type="entry name" value="RecT"/>
    <property type="match status" value="1"/>
</dbReference>
<accession>A0A974QN74</accession>
<evidence type="ECO:0000256" key="1">
    <source>
        <dbReference type="SAM" id="MobiDB-lite"/>
    </source>
</evidence>